<dbReference type="Pfam" id="PF04430">
    <property type="entry name" value="DUF498"/>
    <property type="match status" value="1"/>
</dbReference>
<keyword evidence="3" id="KW-1185">Reference proteome</keyword>
<dbReference type="PANTHER" id="PTHR21192">
    <property type="entry name" value="NUCLEAR PROTEIN E3-3"/>
    <property type="match status" value="1"/>
</dbReference>
<evidence type="ECO:0000313" key="3">
    <source>
        <dbReference type="Proteomes" id="UP001175261"/>
    </source>
</evidence>
<dbReference type="SUPFAM" id="SSF64076">
    <property type="entry name" value="MTH938-like"/>
    <property type="match status" value="1"/>
</dbReference>
<dbReference type="InterPro" id="IPR007523">
    <property type="entry name" value="NDUFAF3/AAMDC"/>
</dbReference>
<feature type="compositionally biased region" description="Basic residues" evidence="1">
    <location>
        <begin position="43"/>
        <end position="55"/>
    </location>
</feature>
<evidence type="ECO:0000313" key="2">
    <source>
        <dbReference type="EMBL" id="KAK0388380.1"/>
    </source>
</evidence>
<feature type="region of interest" description="Disordered" evidence="1">
    <location>
        <begin position="39"/>
        <end position="72"/>
    </location>
</feature>
<accession>A0AA39GJ88</accession>
<sequence>MALRSPLCRCSASRALTRVSSAASSRSFLQTRPFYERADVHPTTRRSLHSSPRFRRSNEGPSEGSSMSLNDFNVLGNTPAPATSVDVCMHDGFGLNSGATITGGSGALLVDGEAFEWKPWDILGHKNLLNKKGQFELPAEAFGVFDVLWPRPDLLIIGTGKGIAPLSPDTRKAVSALGMRVEVLDTRNAAAQFNLLATERGVSDVAAVLIPIGWKDGQGVSVKSRE</sequence>
<dbReference type="AlphaFoldDB" id="A0AA39GJ88"/>
<dbReference type="GO" id="GO:0032981">
    <property type="term" value="P:mitochondrial respiratory chain complex I assembly"/>
    <property type="evidence" value="ECO:0007669"/>
    <property type="project" value="TreeGrafter"/>
</dbReference>
<dbReference type="Gene3D" id="3.40.1230.10">
    <property type="entry name" value="MTH938-like"/>
    <property type="match status" value="1"/>
</dbReference>
<gene>
    <name evidence="2" type="ORF">NLU13_4625</name>
</gene>
<name>A0AA39GJ88_SARSR</name>
<reference evidence="2" key="1">
    <citation type="submission" date="2022-10" db="EMBL/GenBank/DDBJ databases">
        <title>Determination and structural analysis of whole genome sequence of Sarocladium strictum F4-1.</title>
        <authorList>
            <person name="Hu L."/>
            <person name="Jiang Y."/>
        </authorList>
    </citation>
    <scope>NUCLEOTIDE SEQUENCE</scope>
    <source>
        <strain evidence="2">F4-1</strain>
    </source>
</reference>
<dbReference type="Proteomes" id="UP001175261">
    <property type="component" value="Unassembled WGS sequence"/>
</dbReference>
<organism evidence="2 3">
    <name type="scientific">Sarocladium strictum</name>
    <name type="common">Black bundle disease fungus</name>
    <name type="synonym">Acremonium strictum</name>
    <dbReference type="NCBI Taxonomy" id="5046"/>
    <lineage>
        <taxon>Eukaryota</taxon>
        <taxon>Fungi</taxon>
        <taxon>Dikarya</taxon>
        <taxon>Ascomycota</taxon>
        <taxon>Pezizomycotina</taxon>
        <taxon>Sordariomycetes</taxon>
        <taxon>Hypocreomycetidae</taxon>
        <taxon>Hypocreales</taxon>
        <taxon>Sarocladiaceae</taxon>
        <taxon>Sarocladium</taxon>
    </lineage>
</organism>
<dbReference type="InterPro" id="IPR036748">
    <property type="entry name" value="MTH938-like_sf"/>
</dbReference>
<comment type="caution">
    <text evidence="2">The sequence shown here is derived from an EMBL/GenBank/DDBJ whole genome shotgun (WGS) entry which is preliminary data.</text>
</comment>
<evidence type="ECO:0008006" key="4">
    <source>
        <dbReference type="Google" id="ProtNLM"/>
    </source>
</evidence>
<dbReference type="EMBL" id="JAPDFR010000003">
    <property type="protein sequence ID" value="KAK0388380.1"/>
    <property type="molecule type" value="Genomic_DNA"/>
</dbReference>
<proteinExistence type="predicted"/>
<feature type="compositionally biased region" description="Polar residues" evidence="1">
    <location>
        <begin position="59"/>
        <end position="71"/>
    </location>
</feature>
<dbReference type="PANTHER" id="PTHR21192:SF2">
    <property type="entry name" value="NADH DEHYDROGENASE [UBIQUINONE] 1 ALPHA SUBCOMPLEX ASSEMBLY FACTOR 3"/>
    <property type="match status" value="1"/>
</dbReference>
<dbReference type="GO" id="GO:0005743">
    <property type="term" value="C:mitochondrial inner membrane"/>
    <property type="evidence" value="ECO:0007669"/>
    <property type="project" value="TreeGrafter"/>
</dbReference>
<evidence type="ECO:0000256" key="1">
    <source>
        <dbReference type="SAM" id="MobiDB-lite"/>
    </source>
</evidence>
<protein>
    <recommendedName>
        <fullName evidence="4">NADH dehydrogenase [ubiquinone] 1 alpha subcomplex assembly factor 3</fullName>
    </recommendedName>
</protein>